<accession>H8L5X0</accession>
<dbReference type="KEGG" id="fau:Fraau_1449"/>
<organism evidence="2 3">
    <name type="scientific">Frateuria aurantia (strain ATCC 33424 / DSM 6220 / KCTC 2777 / LMG 1558 / NBRC 3245 / NCIMB 13370)</name>
    <name type="common">Acetobacter aurantius</name>
    <dbReference type="NCBI Taxonomy" id="767434"/>
    <lineage>
        <taxon>Bacteria</taxon>
        <taxon>Pseudomonadati</taxon>
        <taxon>Pseudomonadota</taxon>
        <taxon>Gammaproteobacteria</taxon>
        <taxon>Lysobacterales</taxon>
        <taxon>Rhodanobacteraceae</taxon>
        <taxon>Frateuria</taxon>
    </lineage>
</organism>
<evidence type="ECO:0000313" key="3">
    <source>
        <dbReference type="Proteomes" id="UP000005234"/>
    </source>
</evidence>
<dbReference type="EMBL" id="CP003350">
    <property type="protein sequence ID" value="AFC85872.1"/>
    <property type="molecule type" value="Genomic_DNA"/>
</dbReference>
<name>H8L5X0_FRAAD</name>
<evidence type="ECO:0000313" key="2">
    <source>
        <dbReference type="EMBL" id="AFC85872.1"/>
    </source>
</evidence>
<dbReference type="AlphaFoldDB" id="H8L5X0"/>
<dbReference type="RefSeq" id="WP_014402877.1">
    <property type="nucleotide sequence ID" value="NC_017033.1"/>
</dbReference>
<dbReference type="Proteomes" id="UP000005234">
    <property type="component" value="Chromosome"/>
</dbReference>
<evidence type="ECO:0000256" key="1">
    <source>
        <dbReference type="SAM" id="SignalP"/>
    </source>
</evidence>
<proteinExistence type="predicted"/>
<feature type="signal peptide" evidence="1">
    <location>
        <begin position="1"/>
        <end position="17"/>
    </location>
</feature>
<sequence length="92" mass="9346">MVPVLLLTAALATPTPAAPTWCSSLAQVASTAEQARAAGIMLNQVLAGLHTLPPDARPAAAGTIRAIYTIAPMPPAAVGWATRNACEEQNDG</sequence>
<dbReference type="STRING" id="767434.Fraau_1449"/>
<dbReference type="HOGENOM" id="CLU_2408975_0_0_6"/>
<keyword evidence="3" id="KW-1185">Reference proteome</keyword>
<reference evidence="2" key="1">
    <citation type="submission" date="2012-02" db="EMBL/GenBank/DDBJ databases">
        <title>The complete genome of Frateuria aurantia DSM 6220.</title>
        <authorList>
            <consortium name="US DOE Joint Genome Institute (JGI-PGF)"/>
            <person name="Lucas S."/>
            <person name="Copeland A."/>
            <person name="Lapidus A."/>
            <person name="Glavina del Rio T."/>
            <person name="Dalin E."/>
            <person name="Tice H."/>
            <person name="Bruce D."/>
            <person name="Goodwin L."/>
            <person name="Pitluck S."/>
            <person name="Peters L."/>
            <person name="Ovchinnikova G."/>
            <person name="Teshima H."/>
            <person name="Kyrpides N."/>
            <person name="Mavromatis K."/>
            <person name="Ivanova N."/>
            <person name="Brettin T."/>
            <person name="Detter J.C."/>
            <person name="Han C."/>
            <person name="Larimer F."/>
            <person name="Land M."/>
            <person name="Hauser L."/>
            <person name="Markowitz V."/>
            <person name="Cheng J.-F."/>
            <person name="Hugenholtz P."/>
            <person name="Woyke T."/>
            <person name="Wu D."/>
            <person name="Brambilla E."/>
            <person name="Klenk H.-P."/>
            <person name="Eisen J.A."/>
        </authorList>
    </citation>
    <scope>NUCLEOTIDE SEQUENCE</scope>
    <source>
        <strain evidence="2">DSM 6220</strain>
    </source>
</reference>
<gene>
    <name evidence="2" type="ordered locus">Fraau_1449</name>
</gene>
<protein>
    <submittedName>
        <fullName evidence="2">Uncharacterized protein</fullName>
    </submittedName>
</protein>
<keyword evidence="1" id="KW-0732">Signal</keyword>
<feature type="chain" id="PRO_5003614978" evidence="1">
    <location>
        <begin position="18"/>
        <end position="92"/>
    </location>
</feature>